<dbReference type="AlphaFoldDB" id="A0A0K1EAB3"/>
<feature type="domain" description="Serine aminopeptidase S33" evidence="1">
    <location>
        <begin position="29"/>
        <end position="292"/>
    </location>
</feature>
<name>A0A0K1EAB3_CHOCO</name>
<sequence>MRADSFTFQADDGAELFVRRWVPDEGIARRGVVHIVHGMAEHGGRYARFAEALTAAGWVVYAGDVRGHGRTARTDDELGIFAPEGGFHRVVRDQEQLLRHEQEENPGLPLVIFGHSMGSFIAQRALMERSIDVRGAVLSGSSGKPSPLALVAQTIAKLEHKRLGSRGRSPLLLKMIFGTFNAAFKPNRTGFDWLTTVAAEVDTYAADNRCGFTPTASLWLDVMGGTDEITRPEMQARLPAELPMYLFAGSEDPLSDGAKGVLQLARSLRKAGLRHVELRIYPGGRHEMLNEANHPEVTREILAWLDAKVPASQPQVS</sequence>
<dbReference type="PATRIC" id="fig|52.7.peg.2116"/>
<proteinExistence type="predicted"/>
<dbReference type="PANTHER" id="PTHR11614">
    <property type="entry name" value="PHOSPHOLIPASE-RELATED"/>
    <property type="match status" value="1"/>
</dbReference>
<gene>
    <name evidence="2" type="ORF">CMC5_019640</name>
</gene>
<reference evidence="2 3" key="1">
    <citation type="submission" date="2015-07" db="EMBL/GenBank/DDBJ databases">
        <title>Genome analysis of myxobacterium Chondromyces crocatus Cm c5 reveals a high potential for natural compound synthesis and the genetic basis for the loss of fruiting body formation.</title>
        <authorList>
            <person name="Zaburannyi N."/>
            <person name="Bunk B."/>
            <person name="Maier J."/>
            <person name="Overmann J."/>
            <person name="Mueller R."/>
        </authorList>
    </citation>
    <scope>NUCLEOTIDE SEQUENCE [LARGE SCALE GENOMIC DNA]</scope>
    <source>
        <strain evidence="2 3">Cm c5</strain>
    </source>
</reference>
<dbReference type="EMBL" id="CP012159">
    <property type="protein sequence ID" value="AKT37821.1"/>
    <property type="molecule type" value="Genomic_DNA"/>
</dbReference>
<dbReference type="InterPro" id="IPR022742">
    <property type="entry name" value="Hydrolase_4"/>
</dbReference>
<evidence type="ECO:0000259" key="1">
    <source>
        <dbReference type="Pfam" id="PF12146"/>
    </source>
</evidence>
<dbReference type="STRING" id="52.CMC5_019640"/>
<dbReference type="KEGG" id="ccro:CMC5_019640"/>
<dbReference type="InterPro" id="IPR051044">
    <property type="entry name" value="MAG_DAG_Lipase"/>
</dbReference>
<dbReference type="Gene3D" id="3.40.50.1820">
    <property type="entry name" value="alpha/beta hydrolase"/>
    <property type="match status" value="1"/>
</dbReference>
<protein>
    <submittedName>
        <fullName evidence="2">Lysophospholipase</fullName>
    </submittedName>
</protein>
<evidence type="ECO:0000313" key="3">
    <source>
        <dbReference type="Proteomes" id="UP000067626"/>
    </source>
</evidence>
<dbReference type="Proteomes" id="UP000067626">
    <property type="component" value="Chromosome"/>
</dbReference>
<dbReference type="Pfam" id="PF12146">
    <property type="entry name" value="Hydrolase_4"/>
    <property type="match status" value="1"/>
</dbReference>
<dbReference type="InterPro" id="IPR029058">
    <property type="entry name" value="AB_hydrolase_fold"/>
</dbReference>
<dbReference type="OrthoDB" id="9806902at2"/>
<accession>A0A0K1EAB3</accession>
<organism evidence="2 3">
    <name type="scientific">Chondromyces crocatus</name>
    <dbReference type="NCBI Taxonomy" id="52"/>
    <lineage>
        <taxon>Bacteria</taxon>
        <taxon>Pseudomonadati</taxon>
        <taxon>Myxococcota</taxon>
        <taxon>Polyangia</taxon>
        <taxon>Polyangiales</taxon>
        <taxon>Polyangiaceae</taxon>
        <taxon>Chondromyces</taxon>
    </lineage>
</organism>
<evidence type="ECO:0000313" key="2">
    <source>
        <dbReference type="EMBL" id="AKT37821.1"/>
    </source>
</evidence>
<dbReference type="SUPFAM" id="SSF53474">
    <property type="entry name" value="alpha/beta-Hydrolases"/>
    <property type="match status" value="1"/>
</dbReference>
<keyword evidence="3" id="KW-1185">Reference proteome</keyword>